<dbReference type="Proteomes" id="UP000593567">
    <property type="component" value="Unassembled WGS sequence"/>
</dbReference>
<protein>
    <submittedName>
        <fullName evidence="1">Uncharacterized protein</fullName>
    </submittedName>
</protein>
<dbReference type="EMBL" id="VXIV02000824">
    <property type="protein sequence ID" value="KAF6035828.1"/>
    <property type="molecule type" value="Genomic_DNA"/>
</dbReference>
<dbReference type="OrthoDB" id="547680at2759"/>
<comment type="caution">
    <text evidence="1">The sequence shown here is derived from an EMBL/GenBank/DDBJ whole genome shotgun (WGS) entry which is preliminary data.</text>
</comment>
<reference evidence="1" key="1">
    <citation type="submission" date="2020-06" db="EMBL/GenBank/DDBJ databases">
        <title>Draft genome of Bugula neritina, a colonial animal packing powerful symbionts and potential medicines.</title>
        <authorList>
            <person name="Rayko M."/>
        </authorList>
    </citation>
    <scope>NUCLEOTIDE SEQUENCE [LARGE SCALE GENOMIC DNA]</scope>
    <source>
        <strain evidence="1">Kwan_BN1</strain>
    </source>
</reference>
<dbReference type="AlphaFoldDB" id="A0A7J7KDY1"/>
<proteinExistence type="predicted"/>
<sequence length="94" mass="10522">MLQMFIDIVGAAVRMIGPFEMLSKETSGNLNPADDYSQWNVIQSVSTLISTYKYPLPTAVYAQHVAVMEKENPLNPEHQQSLVLTEVEVYGFGE</sequence>
<organism evidence="1 2">
    <name type="scientific">Bugula neritina</name>
    <name type="common">Brown bryozoan</name>
    <name type="synonym">Sertularia neritina</name>
    <dbReference type="NCBI Taxonomy" id="10212"/>
    <lineage>
        <taxon>Eukaryota</taxon>
        <taxon>Metazoa</taxon>
        <taxon>Spiralia</taxon>
        <taxon>Lophotrochozoa</taxon>
        <taxon>Bryozoa</taxon>
        <taxon>Gymnolaemata</taxon>
        <taxon>Cheilostomatida</taxon>
        <taxon>Flustrina</taxon>
        <taxon>Buguloidea</taxon>
        <taxon>Bugulidae</taxon>
        <taxon>Bugula</taxon>
    </lineage>
</organism>
<evidence type="ECO:0000313" key="2">
    <source>
        <dbReference type="Proteomes" id="UP000593567"/>
    </source>
</evidence>
<name>A0A7J7KDY1_BUGNE</name>
<gene>
    <name evidence="1" type="ORF">EB796_005864</name>
</gene>
<keyword evidence="2" id="KW-1185">Reference proteome</keyword>
<accession>A0A7J7KDY1</accession>
<evidence type="ECO:0000313" key="1">
    <source>
        <dbReference type="EMBL" id="KAF6035828.1"/>
    </source>
</evidence>